<evidence type="ECO:0000256" key="5">
    <source>
        <dbReference type="SAM" id="Phobius"/>
    </source>
</evidence>
<feature type="compositionally biased region" description="Low complexity" evidence="4">
    <location>
        <begin position="38"/>
        <end position="51"/>
    </location>
</feature>
<evidence type="ECO:0000256" key="4">
    <source>
        <dbReference type="SAM" id="MobiDB-lite"/>
    </source>
</evidence>
<dbReference type="AlphaFoldDB" id="A0A947DAB8"/>
<feature type="compositionally biased region" description="Low complexity" evidence="4">
    <location>
        <begin position="71"/>
        <end position="80"/>
    </location>
</feature>
<feature type="compositionally biased region" description="Low complexity" evidence="4">
    <location>
        <begin position="184"/>
        <end position="193"/>
    </location>
</feature>
<keyword evidence="3 7" id="KW-0645">Protease</keyword>
<dbReference type="EMBL" id="JAHHZF010000016">
    <property type="protein sequence ID" value="MBT9292916.1"/>
    <property type="molecule type" value="Genomic_DNA"/>
</dbReference>
<organism evidence="7 8">
    <name type="scientific">Prosthecodimorpha staleyi</name>
    <dbReference type="NCBI Taxonomy" id="2840188"/>
    <lineage>
        <taxon>Bacteria</taxon>
        <taxon>Pseudomonadati</taxon>
        <taxon>Pseudomonadota</taxon>
        <taxon>Alphaproteobacteria</taxon>
        <taxon>Hyphomicrobiales</taxon>
        <taxon>Ancalomicrobiaceae</taxon>
        <taxon>Prosthecodimorpha</taxon>
    </lineage>
</organism>
<keyword evidence="8" id="KW-1185">Reference proteome</keyword>
<feature type="domain" description="Peptidase S1" evidence="6">
    <location>
        <begin position="230"/>
        <end position="466"/>
    </location>
</feature>
<proteinExistence type="inferred from homology"/>
<dbReference type="PROSITE" id="PS00134">
    <property type="entry name" value="TRYPSIN_HIS"/>
    <property type="match status" value="1"/>
</dbReference>
<dbReference type="InterPro" id="IPR050430">
    <property type="entry name" value="Peptidase_S1"/>
</dbReference>
<feature type="compositionally biased region" description="Basic and acidic residues" evidence="4">
    <location>
        <begin position="114"/>
        <end position="125"/>
    </location>
</feature>
<protein>
    <submittedName>
        <fullName evidence="7">Trypsin-like serine protease</fullName>
        <ecNumber evidence="7">3.4.21.-</ecNumber>
    </submittedName>
</protein>
<dbReference type="SUPFAM" id="SSF50494">
    <property type="entry name" value="Trypsin-like serine proteases"/>
    <property type="match status" value="1"/>
</dbReference>
<dbReference type="EC" id="3.4.21.-" evidence="7"/>
<sequence length="665" mass="67286">MQTDDLGPKRPLAAVFNVGTILTAALLVSIASAERPARAAGPQGTASAAAGADKRPAKPVRGEKAGKPGKPGKAGQPSAAETKPAPVPAADRSGEVIAPPKGPADATAPAASKADTKTPDTKTPEAKPAAAGVAAPTTETKGGPDTKATTETKAPADGKSGVLPAAGSAAGVAAGAAAGAAAAPAAPPEAGKPVTGGPDPQPGEKRELVAESAEPSLDELAKSVELGGRVIGGAPAKPGQWPGMVAIMMTKPDKKPSLFCGGTLIDAEWVLTAAHCVVPMTKAAGKATFTVREGTADLDTAPAGDIEIAAMVAHADYSTTTFANDIALLKLARPAKSARQTLVRGSEVPGLVKDDAKATLIGFGRTSGDGSTSQSLLQLDVGLIGEPKCREALGERISGATVCAARPKGFGACNGDSGGPLFALDARSRFVQVGVVSYGPKGCTDKLPDVYASVGHFEAWIKERVPAAAFAPLPEAAKPAMAAVDQALVPLTAGAAAAAPSTVAQVRLQIIQGDRLKVGSFADLRILSSTSGRLVVFSQGPDGQAHQIYPSKGMPSGRAEGSPATIEAGRSISIPSAKARQQGYRYKILPPAGPNRLIAVVVPERAKADDLIVRHADGDPIPDFDRFVAELIQREVASRAESDVKDLIVAPLDRGTATLDYEIVE</sequence>
<keyword evidence="3" id="KW-0720">Serine protease</keyword>
<dbReference type="GO" id="GO:0004252">
    <property type="term" value="F:serine-type endopeptidase activity"/>
    <property type="evidence" value="ECO:0007669"/>
    <property type="project" value="InterPro"/>
</dbReference>
<feature type="compositionally biased region" description="Low complexity" evidence="4">
    <location>
        <begin position="126"/>
        <end position="140"/>
    </location>
</feature>
<keyword evidence="5" id="KW-0812">Transmembrane</keyword>
<dbReference type="CDD" id="cd00190">
    <property type="entry name" value="Tryp_SPc"/>
    <property type="match status" value="1"/>
</dbReference>
<dbReference type="InterPro" id="IPR009003">
    <property type="entry name" value="Peptidase_S1_PA"/>
</dbReference>
<dbReference type="PANTHER" id="PTHR24276:SF98">
    <property type="entry name" value="FI18310P1-RELATED"/>
    <property type="match status" value="1"/>
</dbReference>
<feature type="transmembrane region" description="Helical" evidence="5">
    <location>
        <begin position="12"/>
        <end position="33"/>
    </location>
</feature>
<dbReference type="PROSITE" id="PS00135">
    <property type="entry name" value="TRYPSIN_SER"/>
    <property type="match status" value="1"/>
</dbReference>
<keyword evidence="5" id="KW-1133">Transmembrane helix</keyword>
<dbReference type="InterPro" id="IPR001254">
    <property type="entry name" value="Trypsin_dom"/>
</dbReference>
<dbReference type="Gene3D" id="2.40.10.10">
    <property type="entry name" value="Trypsin-like serine proteases"/>
    <property type="match status" value="1"/>
</dbReference>
<feature type="region of interest" description="Disordered" evidence="4">
    <location>
        <begin position="184"/>
        <end position="215"/>
    </location>
</feature>
<evidence type="ECO:0000313" key="7">
    <source>
        <dbReference type="EMBL" id="MBT9292916.1"/>
    </source>
</evidence>
<evidence type="ECO:0000313" key="8">
    <source>
        <dbReference type="Proteomes" id="UP000766595"/>
    </source>
</evidence>
<dbReference type="Pfam" id="PF00089">
    <property type="entry name" value="Trypsin"/>
    <property type="match status" value="1"/>
</dbReference>
<gene>
    <name evidence="7" type="ORF">KL771_25870</name>
</gene>
<evidence type="ECO:0000256" key="3">
    <source>
        <dbReference type="RuleBase" id="RU363034"/>
    </source>
</evidence>
<comment type="caution">
    <text evidence="7">The sequence shown here is derived from an EMBL/GenBank/DDBJ whole genome shotgun (WGS) entry which is preliminary data.</text>
</comment>
<dbReference type="PANTHER" id="PTHR24276">
    <property type="entry name" value="POLYSERASE-RELATED"/>
    <property type="match status" value="1"/>
</dbReference>
<dbReference type="GO" id="GO:0006508">
    <property type="term" value="P:proteolysis"/>
    <property type="evidence" value="ECO:0007669"/>
    <property type="project" value="UniProtKB-KW"/>
</dbReference>
<dbReference type="FunFam" id="2.40.10.10:FF:000068">
    <property type="entry name" value="transmembrane protease serine 2"/>
    <property type="match status" value="1"/>
</dbReference>
<evidence type="ECO:0000259" key="6">
    <source>
        <dbReference type="PROSITE" id="PS50240"/>
    </source>
</evidence>
<dbReference type="InterPro" id="IPR025493">
    <property type="entry name" value="DUF4384"/>
</dbReference>
<dbReference type="InterPro" id="IPR043504">
    <property type="entry name" value="Peptidase_S1_PA_chymotrypsin"/>
</dbReference>
<dbReference type="PRINTS" id="PR00722">
    <property type="entry name" value="CHYMOTRYPSIN"/>
</dbReference>
<evidence type="ECO:0000256" key="2">
    <source>
        <dbReference type="ARBA" id="ARBA00023157"/>
    </source>
</evidence>
<dbReference type="Pfam" id="PF14326">
    <property type="entry name" value="DUF4384"/>
    <property type="match status" value="1"/>
</dbReference>
<comment type="similarity">
    <text evidence="1">Belongs to the peptidase S1 family.</text>
</comment>
<dbReference type="SMART" id="SM00020">
    <property type="entry name" value="Tryp_SPc"/>
    <property type="match status" value="1"/>
</dbReference>
<keyword evidence="3 7" id="KW-0378">Hydrolase</keyword>
<accession>A0A947DAB8</accession>
<keyword evidence="5" id="KW-0472">Membrane</keyword>
<dbReference type="RefSeq" id="WP_261971415.1">
    <property type="nucleotide sequence ID" value="NZ_JAHHZF010000016.1"/>
</dbReference>
<feature type="compositionally biased region" description="Low complexity" evidence="4">
    <location>
        <begin position="103"/>
        <end position="113"/>
    </location>
</feature>
<feature type="compositionally biased region" description="Basic and acidic residues" evidence="4">
    <location>
        <begin position="142"/>
        <end position="156"/>
    </location>
</feature>
<dbReference type="PROSITE" id="PS50240">
    <property type="entry name" value="TRYPSIN_DOM"/>
    <property type="match status" value="1"/>
</dbReference>
<feature type="region of interest" description="Disordered" evidence="4">
    <location>
        <begin position="34"/>
        <end position="161"/>
    </location>
</feature>
<dbReference type="InterPro" id="IPR018114">
    <property type="entry name" value="TRYPSIN_HIS"/>
</dbReference>
<name>A0A947DAB8_9HYPH</name>
<dbReference type="InterPro" id="IPR033116">
    <property type="entry name" value="TRYPSIN_SER"/>
</dbReference>
<dbReference type="InterPro" id="IPR001314">
    <property type="entry name" value="Peptidase_S1A"/>
</dbReference>
<keyword evidence="2" id="KW-1015">Disulfide bond</keyword>
<reference evidence="7 8" key="1">
    <citation type="submission" date="2021-06" db="EMBL/GenBank/DDBJ databases">
        <authorList>
            <person name="Grouzdev D.S."/>
            <person name="Koziaeva V."/>
        </authorList>
    </citation>
    <scope>NUCLEOTIDE SEQUENCE [LARGE SCALE GENOMIC DNA]</scope>
    <source>
        <strain evidence="7 8">22</strain>
    </source>
</reference>
<feature type="compositionally biased region" description="Basic and acidic residues" evidence="4">
    <location>
        <begin position="52"/>
        <end position="66"/>
    </location>
</feature>
<evidence type="ECO:0000256" key="1">
    <source>
        <dbReference type="ARBA" id="ARBA00007664"/>
    </source>
</evidence>
<dbReference type="Proteomes" id="UP000766595">
    <property type="component" value="Unassembled WGS sequence"/>
</dbReference>